<dbReference type="Gene3D" id="1.10.443.10">
    <property type="entry name" value="Intergrase catalytic core"/>
    <property type="match status" value="1"/>
</dbReference>
<dbReference type="GO" id="GO:0003677">
    <property type="term" value="F:DNA binding"/>
    <property type="evidence" value="ECO:0007669"/>
    <property type="project" value="InterPro"/>
</dbReference>
<reference evidence="3" key="1">
    <citation type="submission" date="2023-03" db="EMBL/GenBank/DDBJ databases">
        <title>Massive genome expansion in bonnet fungi (Mycena s.s.) driven by repeated elements and novel gene families across ecological guilds.</title>
        <authorList>
            <consortium name="Lawrence Berkeley National Laboratory"/>
            <person name="Harder C.B."/>
            <person name="Miyauchi S."/>
            <person name="Viragh M."/>
            <person name="Kuo A."/>
            <person name="Thoen E."/>
            <person name="Andreopoulos B."/>
            <person name="Lu D."/>
            <person name="Skrede I."/>
            <person name="Drula E."/>
            <person name="Henrissat B."/>
            <person name="Morin E."/>
            <person name="Kohler A."/>
            <person name="Barry K."/>
            <person name="LaButti K."/>
            <person name="Morin E."/>
            <person name="Salamov A."/>
            <person name="Lipzen A."/>
            <person name="Mereny Z."/>
            <person name="Hegedus B."/>
            <person name="Baldrian P."/>
            <person name="Stursova M."/>
            <person name="Weitz H."/>
            <person name="Taylor A."/>
            <person name="Grigoriev I.V."/>
            <person name="Nagy L.G."/>
            <person name="Martin F."/>
            <person name="Kauserud H."/>
        </authorList>
    </citation>
    <scope>NUCLEOTIDE SEQUENCE</scope>
    <source>
        <strain evidence="3">9284</strain>
    </source>
</reference>
<dbReference type="EMBL" id="JARKIF010000015">
    <property type="protein sequence ID" value="KAJ7622227.1"/>
    <property type="molecule type" value="Genomic_DNA"/>
</dbReference>
<accession>A0AAD7FG45</accession>
<gene>
    <name evidence="3" type="ORF">FB45DRAFT_1090988</name>
</gene>
<name>A0AAD7FG45_9AGAR</name>
<comment type="caution">
    <text evidence="3">The sequence shown here is derived from an EMBL/GenBank/DDBJ whole genome shotgun (WGS) entry which is preliminary data.</text>
</comment>
<dbReference type="InterPro" id="IPR013762">
    <property type="entry name" value="Integrase-like_cat_sf"/>
</dbReference>
<feature type="compositionally biased region" description="Polar residues" evidence="2">
    <location>
        <begin position="526"/>
        <end position="556"/>
    </location>
</feature>
<keyword evidence="4" id="KW-1185">Reference proteome</keyword>
<dbReference type="InterPro" id="IPR011010">
    <property type="entry name" value="DNA_brk_join_enz"/>
</dbReference>
<evidence type="ECO:0000313" key="3">
    <source>
        <dbReference type="EMBL" id="KAJ7622227.1"/>
    </source>
</evidence>
<evidence type="ECO:0000256" key="2">
    <source>
        <dbReference type="SAM" id="MobiDB-lite"/>
    </source>
</evidence>
<dbReference type="GO" id="GO:0006310">
    <property type="term" value="P:DNA recombination"/>
    <property type="evidence" value="ECO:0007669"/>
    <property type="project" value="UniProtKB-KW"/>
</dbReference>
<dbReference type="Proteomes" id="UP001221142">
    <property type="component" value="Unassembled WGS sequence"/>
</dbReference>
<proteinExistence type="predicted"/>
<dbReference type="AlphaFoldDB" id="A0AAD7FG45"/>
<keyword evidence="1" id="KW-0233">DNA recombination</keyword>
<feature type="region of interest" description="Disordered" evidence="2">
    <location>
        <begin position="526"/>
        <end position="572"/>
    </location>
</feature>
<dbReference type="SUPFAM" id="SSF56349">
    <property type="entry name" value="DNA breaking-rejoining enzymes"/>
    <property type="match status" value="1"/>
</dbReference>
<protein>
    <submittedName>
        <fullName evidence="3">Uncharacterized protein</fullName>
    </submittedName>
</protein>
<organism evidence="3 4">
    <name type="scientific">Roridomyces roridus</name>
    <dbReference type="NCBI Taxonomy" id="1738132"/>
    <lineage>
        <taxon>Eukaryota</taxon>
        <taxon>Fungi</taxon>
        <taxon>Dikarya</taxon>
        <taxon>Basidiomycota</taxon>
        <taxon>Agaricomycotina</taxon>
        <taxon>Agaricomycetes</taxon>
        <taxon>Agaricomycetidae</taxon>
        <taxon>Agaricales</taxon>
        <taxon>Marasmiineae</taxon>
        <taxon>Mycenaceae</taxon>
        <taxon>Roridomyces</taxon>
    </lineage>
</organism>
<evidence type="ECO:0000313" key="4">
    <source>
        <dbReference type="Proteomes" id="UP001221142"/>
    </source>
</evidence>
<evidence type="ECO:0000256" key="1">
    <source>
        <dbReference type="ARBA" id="ARBA00023172"/>
    </source>
</evidence>
<sequence length="649" mass="71929">MPKANAAAGSSAKATRPRKKVAVAAFDTLLSQKVAAEKEFSKSKKTRAAYDGYLCRGRAMLKTVARDREEKEKKGWKCPEGIDTKLLAAALEGPPNKHSALALELFLTQKCLTEELGKSTADGIHGAFADYWDSMKHGKYAGAYKYDEDTGKISGCPARAPEIEAFMKCIKTKTRVKGEAATRRHAEAMTIEDLRKIMEYSEKQCSAEVVKANQPPDLPALVVLLKHGMMRAFLSSGFCLWTRFVSTLAVYICRNFELCQIQERDLTLGRKGPAPFYLSLLGVFLDNRKGWQKKQGYDGPLKSNHYDIYEQPDMPEICMYTHLMAWRRIYRQRLDRDFEPDDYVFPYISPNGVIHPKKPMAHDTIQELLNEFSTGAGLDRIYTTHCLRRGGAQYRFMFAPIGKRWSLSIVRWWGGWAEGEQVDTLMRYLLDSLQSYESGHGDALNPHRLRLDQSFMGEHDALQPATVAELRAFEKTVVTTIQQSSLSGTPCSHGSHVALSHLNSGPANAGPGFISPLISNSISNQSAGLSNTVPPSSALSPQPTTEPSNSSMSRHVSQSPPPPLLNNSSAPSQATSGILPIAGVSIPSIGRDNKSWRRAVDQWEIGDASNGLTVPLKDWPSGWYSGAEMRLTTGALYSQRKTIALEFDR</sequence>
<dbReference type="GO" id="GO:0015074">
    <property type="term" value="P:DNA integration"/>
    <property type="evidence" value="ECO:0007669"/>
    <property type="project" value="InterPro"/>
</dbReference>